<sequence length="40" mass="4146">MVVAVELTAAMPPPSEPVLPKTGIGLPETPVVVSVPRRPL</sequence>
<dbReference type="EMBL" id="QGHB01000005">
    <property type="protein sequence ID" value="PWK86355.1"/>
    <property type="molecule type" value="Genomic_DNA"/>
</dbReference>
<evidence type="ECO:0000313" key="1">
    <source>
        <dbReference type="EMBL" id="PWK86355.1"/>
    </source>
</evidence>
<dbReference type="AlphaFoldDB" id="A0A316I7E9"/>
<gene>
    <name evidence="1" type="ORF">C8D88_105398</name>
</gene>
<reference evidence="1 2" key="1">
    <citation type="submission" date="2018-05" db="EMBL/GenBank/DDBJ databases">
        <title>Genomic Encyclopedia of Type Strains, Phase IV (KMG-IV): sequencing the most valuable type-strain genomes for metagenomic binning, comparative biology and taxonomic classification.</title>
        <authorList>
            <person name="Goeker M."/>
        </authorList>
    </citation>
    <scope>NUCLEOTIDE SEQUENCE [LARGE SCALE GENOMIC DNA]</scope>
    <source>
        <strain evidence="1 2">DSM 45480</strain>
    </source>
</reference>
<accession>A0A316I7E9</accession>
<organism evidence="1 2">
    <name type="scientific">Lentzea atacamensis</name>
    <dbReference type="NCBI Taxonomy" id="531938"/>
    <lineage>
        <taxon>Bacteria</taxon>
        <taxon>Bacillati</taxon>
        <taxon>Actinomycetota</taxon>
        <taxon>Actinomycetes</taxon>
        <taxon>Pseudonocardiales</taxon>
        <taxon>Pseudonocardiaceae</taxon>
        <taxon>Lentzea</taxon>
    </lineage>
</organism>
<name>A0A316I7E9_9PSEU</name>
<proteinExistence type="predicted"/>
<protein>
    <submittedName>
        <fullName evidence="1">Uncharacterized protein</fullName>
    </submittedName>
</protein>
<evidence type="ECO:0000313" key="2">
    <source>
        <dbReference type="Proteomes" id="UP000246005"/>
    </source>
</evidence>
<dbReference type="Proteomes" id="UP000246005">
    <property type="component" value="Unassembled WGS sequence"/>
</dbReference>
<comment type="caution">
    <text evidence="1">The sequence shown here is derived from an EMBL/GenBank/DDBJ whole genome shotgun (WGS) entry which is preliminary data.</text>
</comment>